<name>A0A7J6EAU5_CANSA</name>
<evidence type="ECO:0000256" key="7">
    <source>
        <dbReference type="ARBA" id="ARBA00033417"/>
    </source>
</evidence>
<evidence type="ECO:0000256" key="3">
    <source>
        <dbReference type="ARBA" id="ARBA00012780"/>
    </source>
</evidence>
<evidence type="ECO:0000256" key="9">
    <source>
        <dbReference type="RuleBase" id="RU004336"/>
    </source>
</evidence>
<dbReference type="PROSITE" id="PS00587">
    <property type="entry name" value="GLYCOSYL_HYDROL_F17"/>
    <property type="match status" value="2"/>
</dbReference>
<evidence type="ECO:0000256" key="4">
    <source>
        <dbReference type="ARBA" id="ARBA00022801"/>
    </source>
</evidence>
<dbReference type="FunFam" id="3.20.20.80:FF:000010">
    <property type="entry name" value="glucan endo-1,3-beta-glucosidase, basic"/>
    <property type="match status" value="2"/>
</dbReference>
<dbReference type="GO" id="GO:0005975">
    <property type="term" value="P:carbohydrate metabolic process"/>
    <property type="evidence" value="ECO:0007669"/>
    <property type="project" value="InterPro"/>
</dbReference>
<comment type="catalytic activity">
    <reaction evidence="1">
        <text>Hydrolysis of (1-&gt;3)-beta-D-glucosidic linkages in (1-&gt;3)-beta-D-glucans.</text>
        <dbReference type="EC" id="3.2.1.39"/>
    </reaction>
</comment>
<dbReference type="EMBL" id="JAATIQ010000448">
    <property type="protein sequence ID" value="KAF4355558.1"/>
    <property type="molecule type" value="Genomic_DNA"/>
</dbReference>
<dbReference type="GO" id="GO:0042973">
    <property type="term" value="F:glucan endo-1,3-beta-D-glucosidase activity"/>
    <property type="evidence" value="ECO:0007669"/>
    <property type="project" value="UniProtKB-EC"/>
</dbReference>
<gene>
    <name evidence="10" type="ORF">G4B88_026844</name>
</gene>
<evidence type="ECO:0000256" key="2">
    <source>
        <dbReference type="ARBA" id="ARBA00008773"/>
    </source>
</evidence>
<accession>A0A7J6EAU5</accession>
<dbReference type="SUPFAM" id="SSF51445">
    <property type="entry name" value="(Trans)glycosidases"/>
    <property type="match status" value="2"/>
</dbReference>
<dbReference type="InterPro" id="IPR017853">
    <property type="entry name" value="GH"/>
</dbReference>
<evidence type="ECO:0000256" key="5">
    <source>
        <dbReference type="ARBA" id="ARBA00023295"/>
    </source>
</evidence>
<evidence type="ECO:0000313" key="10">
    <source>
        <dbReference type="EMBL" id="KAF4355558.1"/>
    </source>
</evidence>
<dbReference type="Proteomes" id="UP000583929">
    <property type="component" value="Unassembled WGS sequence"/>
</dbReference>
<reference evidence="10 11" key="1">
    <citation type="journal article" date="2020" name="bioRxiv">
        <title>Sequence and annotation of 42 cannabis genomes reveals extensive copy number variation in cannabinoid synthesis and pathogen resistance genes.</title>
        <authorList>
            <person name="Mckernan K.J."/>
            <person name="Helbert Y."/>
            <person name="Kane L.T."/>
            <person name="Ebling H."/>
            <person name="Zhang L."/>
            <person name="Liu B."/>
            <person name="Eaton Z."/>
            <person name="Mclaughlin S."/>
            <person name="Kingan S."/>
            <person name="Baybayan P."/>
            <person name="Concepcion G."/>
            <person name="Jordan M."/>
            <person name="Riva A."/>
            <person name="Barbazuk W."/>
            <person name="Harkins T."/>
        </authorList>
    </citation>
    <scope>NUCLEOTIDE SEQUENCE [LARGE SCALE GENOMIC DNA]</scope>
    <source>
        <strain evidence="11">cv. Jamaican Lion 4</strain>
        <tissue evidence="10">Leaf</tissue>
    </source>
</reference>
<evidence type="ECO:0000256" key="1">
    <source>
        <dbReference type="ARBA" id="ARBA00000382"/>
    </source>
</evidence>
<sequence>MLGNDLPSKQEVIDLFKQNNIQRMRIYDPNQEALQALRGTNIELILDLPNSDLQKMASSQPEADTWVQNNIQNYNDVNIKYIAVGNEVDPNGQNAQYLFPAMQNIQNSINNAGLTDRVKVSTSLKYDFIGDGSFPPSKGSIRSTYKPLFDRIIEFLNSNRAPLLVNLYPYFSYSGQPNTIPLDYALFTASSEVVHDDGSGLGYQNLFDAMLDTAYFALEKVGGGSLDIVVSESGWPTSGGTETTVDNAKTYNNNLVQHVKNGTPKKQGKAIETYIFAMFDEGNKNGDEVERHWGLFSPNKFYDDKRAQIGVCYGMLGNDLPSKQEVIDLYKQNNIQRMRIYDPNQEALQALRGTDIELILDLPKSDLQKMASGQSEADTWVQNNVQSYNDVNIKYIAVGNEVKPDEQEAQYLVPAMQNIQNSINQASLADRIKVSTSVETGFLDDESYPPSKGSIRSTYKSLFDSIIEFLNNNRAPLLVNLYPYFSYSSQPDNIRLDYALFTASSEVVHDDGSGLGYQNLFDAMLDTVYSALEKASGGSLEVVVSESGWPTSGGTGTTVDNAKTYNNNLVQHVKNGTPKKQGKVIETYIFAMFDEGNKEGAEVERHWGIFSPNKVPKYEMNFN</sequence>
<proteinExistence type="inferred from homology"/>
<keyword evidence="5 9" id="KW-0326">Glycosidase</keyword>
<dbReference type="PANTHER" id="PTHR32227">
    <property type="entry name" value="GLUCAN ENDO-1,3-BETA-GLUCOSIDASE BG1-RELATED-RELATED"/>
    <property type="match status" value="1"/>
</dbReference>
<dbReference type="InterPro" id="IPR000490">
    <property type="entry name" value="Glyco_hydro_17"/>
</dbReference>
<evidence type="ECO:0000313" key="11">
    <source>
        <dbReference type="Proteomes" id="UP000583929"/>
    </source>
</evidence>
<dbReference type="AlphaFoldDB" id="A0A7J6EAU5"/>
<dbReference type="Gene3D" id="3.20.20.80">
    <property type="entry name" value="Glycosidases"/>
    <property type="match status" value="2"/>
</dbReference>
<comment type="similarity">
    <text evidence="2 8">Belongs to the glycosyl hydrolase 17 family.</text>
</comment>
<evidence type="ECO:0000256" key="8">
    <source>
        <dbReference type="RuleBase" id="RU004335"/>
    </source>
</evidence>
<keyword evidence="4 9" id="KW-0378">Hydrolase</keyword>
<comment type="caution">
    <text evidence="10">The sequence shown here is derived from an EMBL/GenBank/DDBJ whole genome shotgun (WGS) entry which is preliminary data.</text>
</comment>
<keyword evidence="11" id="KW-1185">Reference proteome</keyword>
<evidence type="ECO:0000256" key="6">
    <source>
        <dbReference type="ARBA" id="ARBA00033335"/>
    </source>
</evidence>
<dbReference type="EC" id="3.2.1.39" evidence="3"/>
<protein>
    <recommendedName>
        <fullName evidence="3">glucan endo-1,3-beta-D-glucosidase</fullName>
        <ecNumber evidence="3">3.2.1.39</ecNumber>
    </recommendedName>
    <alternativeName>
        <fullName evidence="6">(1-&gt;3)-beta-glucan endohydrolase</fullName>
    </alternativeName>
    <alternativeName>
        <fullName evidence="7">Beta-1,3-endoglucanase</fullName>
    </alternativeName>
</protein>
<dbReference type="InterPro" id="IPR044965">
    <property type="entry name" value="Glyco_hydro_17_plant"/>
</dbReference>
<organism evidence="10 11">
    <name type="scientific">Cannabis sativa</name>
    <name type="common">Hemp</name>
    <name type="synonym">Marijuana</name>
    <dbReference type="NCBI Taxonomy" id="3483"/>
    <lineage>
        <taxon>Eukaryota</taxon>
        <taxon>Viridiplantae</taxon>
        <taxon>Streptophyta</taxon>
        <taxon>Embryophyta</taxon>
        <taxon>Tracheophyta</taxon>
        <taxon>Spermatophyta</taxon>
        <taxon>Magnoliopsida</taxon>
        <taxon>eudicotyledons</taxon>
        <taxon>Gunneridae</taxon>
        <taxon>Pentapetalae</taxon>
        <taxon>rosids</taxon>
        <taxon>fabids</taxon>
        <taxon>Rosales</taxon>
        <taxon>Cannabaceae</taxon>
        <taxon>Cannabis</taxon>
    </lineage>
</organism>
<dbReference type="Pfam" id="PF00332">
    <property type="entry name" value="Glyco_hydro_17"/>
    <property type="match status" value="2"/>
</dbReference>